<gene>
    <name evidence="2" type="ORF">OV079_19485</name>
</gene>
<feature type="region of interest" description="Disordered" evidence="1">
    <location>
        <begin position="1"/>
        <end position="98"/>
    </location>
</feature>
<comment type="caution">
    <text evidence="2">The sequence shown here is derived from an EMBL/GenBank/DDBJ whole genome shotgun (WGS) entry which is preliminary data.</text>
</comment>
<dbReference type="RefSeq" id="WP_267770334.1">
    <property type="nucleotide sequence ID" value="NZ_JAPNKE010000002.1"/>
</dbReference>
<name>A0A9X3IZ91_9BACT</name>
<feature type="compositionally biased region" description="Gly residues" evidence="1">
    <location>
        <begin position="1"/>
        <end position="10"/>
    </location>
</feature>
<evidence type="ECO:0000313" key="3">
    <source>
        <dbReference type="Proteomes" id="UP001150924"/>
    </source>
</evidence>
<feature type="region of interest" description="Disordered" evidence="1">
    <location>
        <begin position="160"/>
        <end position="185"/>
    </location>
</feature>
<reference evidence="2" key="1">
    <citation type="submission" date="2022-11" db="EMBL/GenBank/DDBJ databases">
        <title>Minimal conservation of predation-associated metabolite biosynthetic gene clusters underscores biosynthetic potential of Myxococcota including descriptions for ten novel species: Archangium lansinium sp. nov., Myxococcus landrumus sp. nov., Nannocystis bai.</title>
        <authorList>
            <person name="Ahearne A."/>
            <person name="Stevens C."/>
            <person name="Phillips K."/>
        </authorList>
    </citation>
    <scope>NUCLEOTIDE SEQUENCE</scope>
    <source>
        <strain evidence="2">Na p29</strain>
    </source>
</reference>
<dbReference type="AlphaFoldDB" id="A0A9X3IZ91"/>
<keyword evidence="3" id="KW-1185">Reference proteome</keyword>
<sequence>MLACNGGGGGDDTDTTDGTGAASTMSSAPSTGNTPGTTTDEPPTTSGPTAPTGTDGTSESSDTTPPVTTTDGTTGDPPDPNELGGPFRRGINIGVRNPSFPDPDGAWLAGQVGCNSIRVSLPERHLVTWGYDIEVSDIAAYADMGLDHHIAFLTSPIAEHSTAPDGTPEWSSRITSRPTCTSRRS</sequence>
<evidence type="ECO:0000313" key="2">
    <source>
        <dbReference type="EMBL" id="MCY1007693.1"/>
    </source>
</evidence>
<protein>
    <submittedName>
        <fullName evidence="2">Uncharacterized protein</fullName>
    </submittedName>
</protein>
<feature type="compositionally biased region" description="Low complexity" evidence="1">
    <location>
        <begin position="16"/>
        <end position="76"/>
    </location>
</feature>
<organism evidence="2 3">
    <name type="scientific">Nannocystis pusilla</name>
    <dbReference type="NCBI Taxonomy" id="889268"/>
    <lineage>
        <taxon>Bacteria</taxon>
        <taxon>Pseudomonadati</taxon>
        <taxon>Myxococcota</taxon>
        <taxon>Polyangia</taxon>
        <taxon>Nannocystales</taxon>
        <taxon>Nannocystaceae</taxon>
        <taxon>Nannocystis</taxon>
    </lineage>
</organism>
<dbReference type="EMBL" id="JAPNKE010000002">
    <property type="protein sequence ID" value="MCY1007693.1"/>
    <property type="molecule type" value="Genomic_DNA"/>
</dbReference>
<accession>A0A9X3IZ91</accession>
<evidence type="ECO:0000256" key="1">
    <source>
        <dbReference type="SAM" id="MobiDB-lite"/>
    </source>
</evidence>
<dbReference type="Proteomes" id="UP001150924">
    <property type="component" value="Unassembled WGS sequence"/>
</dbReference>
<proteinExistence type="predicted"/>
<feature type="compositionally biased region" description="Polar residues" evidence="1">
    <location>
        <begin position="169"/>
        <end position="185"/>
    </location>
</feature>